<dbReference type="RefSeq" id="WP_087046006.1">
    <property type="nucleotide sequence ID" value="NZ_FCOB02000011.1"/>
</dbReference>
<evidence type="ECO:0000313" key="1">
    <source>
        <dbReference type="EMBL" id="SAK64019.1"/>
    </source>
</evidence>
<dbReference type="Proteomes" id="UP000054978">
    <property type="component" value="Unassembled WGS sequence"/>
</dbReference>
<evidence type="ECO:0000313" key="2">
    <source>
        <dbReference type="Proteomes" id="UP000054978"/>
    </source>
</evidence>
<dbReference type="EMBL" id="FCOB02000011">
    <property type="protein sequence ID" value="SAK64019.1"/>
    <property type="molecule type" value="Genomic_DNA"/>
</dbReference>
<dbReference type="AlphaFoldDB" id="A0A158B1Z9"/>
<gene>
    <name evidence="1" type="ORF">AWB83_02648</name>
</gene>
<name>A0A158B1Z9_9BURK</name>
<accession>A0A158B1Z9</accession>
<sequence length="60" mass="6985">MFELIADYTHARHRMLEEYLPTGTCKFRLRSNEVRYPGSVVPDIAQTVGRSVMFKPRTVL</sequence>
<protein>
    <submittedName>
        <fullName evidence="1">Uncharacterized protein</fullName>
    </submittedName>
</protein>
<proteinExistence type="predicted"/>
<keyword evidence="2" id="KW-1185">Reference proteome</keyword>
<organism evidence="1 2">
    <name type="scientific">Caballeronia ptereochthonis</name>
    <dbReference type="NCBI Taxonomy" id="1777144"/>
    <lineage>
        <taxon>Bacteria</taxon>
        <taxon>Pseudomonadati</taxon>
        <taxon>Pseudomonadota</taxon>
        <taxon>Betaproteobacteria</taxon>
        <taxon>Burkholderiales</taxon>
        <taxon>Burkholderiaceae</taxon>
        <taxon>Caballeronia</taxon>
    </lineage>
</organism>
<comment type="caution">
    <text evidence="1">The sequence shown here is derived from an EMBL/GenBank/DDBJ whole genome shotgun (WGS) entry which is preliminary data.</text>
</comment>
<reference evidence="1" key="1">
    <citation type="submission" date="2016-01" db="EMBL/GenBank/DDBJ databases">
        <authorList>
            <person name="Peeters C."/>
        </authorList>
    </citation>
    <scope>NUCLEOTIDE SEQUENCE [LARGE SCALE GENOMIC DNA]</scope>
    <source>
        <strain evidence="1">LMG 29326</strain>
    </source>
</reference>